<feature type="region of interest" description="Disordered" evidence="1">
    <location>
        <begin position="1"/>
        <end position="50"/>
    </location>
</feature>
<evidence type="ECO:0000313" key="4">
    <source>
        <dbReference type="Proteomes" id="UP001152797"/>
    </source>
</evidence>
<dbReference type="EMBL" id="CAMXCT030001248">
    <property type="protein sequence ID" value="CAL4775593.1"/>
    <property type="molecule type" value="Genomic_DNA"/>
</dbReference>
<sequence length="95" mass="10669">MDAVANLPPDVFRSGDTTPRSKSRSRSPLRPAPAQQRLQPASSARSSAAREDDLVFLDYLDEGPSPMRVEDSPHTKKRKSAWVVPIHTFRNTRKK</sequence>
<reference evidence="2" key="1">
    <citation type="submission" date="2022-10" db="EMBL/GenBank/DDBJ databases">
        <authorList>
            <person name="Chen Y."/>
            <person name="Dougan E. K."/>
            <person name="Chan C."/>
            <person name="Rhodes N."/>
            <person name="Thang M."/>
        </authorList>
    </citation>
    <scope>NUCLEOTIDE SEQUENCE</scope>
</reference>
<keyword evidence="4" id="KW-1185">Reference proteome</keyword>
<feature type="compositionally biased region" description="Low complexity" evidence="1">
    <location>
        <begin position="28"/>
        <end position="47"/>
    </location>
</feature>
<protein>
    <submittedName>
        <fullName evidence="2">Uncharacterized protein</fullName>
    </submittedName>
</protein>
<dbReference type="AlphaFoldDB" id="A0A9P1FU65"/>
<accession>A0A9P1FU65</accession>
<comment type="caution">
    <text evidence="2">The sequence shown here is derived from an EMBL/GenBank/DDBJ whole genome shotgun (WGS) entry which is preliminary data.</text>
</comment>
<proteinExistence type="predicted"/>
<evidence type="ECO:0000313" key="2">
    <source>
        <dbReference type="EMBL" id="CAI3988281.1"/>
    </source>
</evidence>
<organism evidence="2">
    <name type="scientific">Cladocopium goreaui</name>
    <dbReference type="NCBI Taxonomy" id="2562237"/>
    <lineage>
        <taxon>Eukaryota</taxon>
        <taxon>Sar</taxon>
        <taxon>Alveolata</taxon>
        <taxon>Dinophyceae</taxon>
        <taxon>Suessiales</taxon>
        <taxon>Symbiodiniaceae</taxon>
        <taxon>Cladocopium</taxon>
    </lineage>
</organism>
<name>A0A9P1FU65_9DINO</name>
<evidence type="ECO:0000256" key="1">
    <source>
        <dbReference type="SAM" id="MobiDB-lite"/>
    </source>
</evidence>
<feature type="region of interest" description="Disordered" evidence="1">
    <location>
        <begin position="61"/>
        <end position="80"/>
    </location>
</feature>
<dbReference type="EMBL" id="CAMXCT010001248">
    <property type="protein sequence ID" value="CAI3988281.1"/>
    <property type="molecule type" value="Genomic_DNA"/>
</dbReference>
<evidence type="ECO:0000313" key="3">
    <source>
        <dbReference type="EMBL" id="CAL1141656.1"/>
    </source>
</evidence>
<gene>
    <name evidence="2" type="ORF">C1SCF055_LOCUS15480</name>
</gene>
<dbReference type="Proteomes" id="UP001152797">
    <property type="component" value="Unassembled WGS sequence"/>
</dbReference>
<dbReference type="EMBL" id="CAMXCT020001248">
    <property type="protein sequence ID" value="CAL1141656.1"/>
    <property type="molecule type" value="Genomic_DNA"/>
</dbReference>
<reference evidence="3" key="2">
    <citation type="submission" date="2024-04" db="EMBL/GenBank/DDBJ databases">
        <authorList>
            <person name="Chen Y."/>
            <person name="Shah S."/>
            <person name="Dougan E. K."/>
            <person name="Thang M."/>
            <person name="Chan C."/>
        </authorList>
    </citation>
    <scope>NUCLEOTIDE SEQUENCE [LARGE SCALE GENOMIC DNA]</scope>
</reference>